<dbReference type="EMBL" id="BAAAHD010000026">
    <property type="protein sequence ID" value="GAA0568789.1"/>
    <property type="molecule type" value="Genomic_DNA"/>
</dbReference>
<name>A0A7W7MWK7_9ACTN</name>
<evidence type="ECO:0000313" key="5">
    <source>
        <dbReference type="Proteomes" id="UP001501427"/>
    </source>
</evidence>
<dbReference type="Pfam" id="PF13563">
    <property type="entry name" value="2_5_RNA_ligase2"/>
    <property type="match status" value="1"/>
</dbReference>
<dbReference type="Proteomes" id="UP000549343">
    <property type="component" value="Unassembled WGS sequence"/>
</dbReference>
<reference evidence="2 5" key="1">
    <citation type="journal article" date="2019" name="Int. J. Syst. Evol. Microbiol.">
        <title>The Global Catalogue of Microorganisms (GCM) 10K type strain sequencing project: providing services to taxonomists for standard genome sequencing and annotation.</title>
        <authorList>
            <consortium name="The Broad Institute Genomics Platform"/>
            <consortium name="The Broad Institute Genome Sequencing Center for Infectious Disease"/>
            <person name="Wu L."/>
            <person name="Ma J."/>
        </authorList>
    </citation>
    <scope>NUCLEOTIDE SEQUENCE [LARGE SCALE GENOMIC DNA]</scope>
    <source>
        <strain evidence="2 5">JCM 10667</strain>
    </source>
</reference>
<comment type="caution">
    <text evidence="3">The sequence shown here is derived from an EMBL/GenBank/DDBJ whole genome shotgun (WGS) entry which is preliminary data.</text>
</comment>
<organism evidence="3 4">
    <name type="scientific">Actinomadura livida</name>
    <dbReference type="NCBI Taxonomy" id="79909"/>
    <lineage>
        <taxon>Bacteria</taxon>
        <taxon>Bacillati</taxon>
        <taxon>Actinomycetota</taxon>
        <taxon>Actinomycetes</taxon>
        <taxon>Streptosporangiales</taxon>
        <taxon>Thermomonosporaceae</taxon>
        <taxon>Actinomadura</taxon>
    </lineage>
</organism>
<keyword evidence="5" id="KW-1185">Reference proteome</keyword>
<dbReference type="Proteomes" id="UP001501427">
    <property type="component" value="Unassembled WGS sequence"/>
</dbReference>
<feature type="region of interest" description="Disordered" evidence="1">
    <location>
        <begin position="1"/>
        <end position="20"/>
    </location>
</feature>
<dbReference type="AlphaFoldDB" id="A0A7W7MWK7"/>
<dbReference type="EMBL" id="JACHMV010000001">
    <property type="protein sequence ID" value="MBB4772924.1"/>
    <property type="molecule type" value="Genomic_DNA"/>
</dbReference>
<dbReference type="InterPro" id="IPR009097">
    <property type="entry name" value="Cyclic_Pdiesterase"/>
</dbReference>
<accession>A0A7W7MWK7</accession>
<feature type="compositionally biased region" description="Basic and acidic residues" evidence="1">
    <location>
        <begin position="8"/>
        <end position="18"/>
    </location>
</feature>
<sequence length="210" mass="23283">MSPLPAHMTDRWRTREEPGPGQGTIYWHMLMGDHPAAGELAQAAQERLADFSGMHMTPAKWLHITTHVAGSTDEISDDRQQEMLATAKSLLAKLPPVDVTLGRILYHPEAIAVAVDPVWPLTRIREAVRETTLKVTGREGQTEGAAPWTPHMTIAYSEAEQPAGPIINALGRELPTRQVTINTVTLVVQRGAERLWDWHPVGHVRLTGHR</sequence>
<gene>
    <name evidence="3" type="ORF">F4557_001342</name>
    <name evidence="2" type="ORF">GCM10009546_34420</name>
</gene>
<evidence type="ECO:0000313" key="4">
    <source>
        <dbReference type="Proteomes" id="UP000549343"/>
    </source>
</evidence>
<evidence type="ECO:0000313" key="3">
    <source>
        <dbReference type="EMBL" id="MBB4772924.1"/>
    </source>
</evidence>
<proteinExistence type="predicted"/>
<evidence type="ECO:0000313" key="2">
    <source>
        <dbReference type="EMBL" id="GAA0568789.1"/>
    </source>
</evidence>
<dbReference type="RefSeq" id="WP_184880711.1">
    <property type="nucleotide sequence ID" value="NZ_BAAAHD010000026.1"/>
</dbReference>
<protein>
    <submittedName>
        <fullName evidence="3">2'-5' RNA ligase</fullName>
    </submittedName>
</protein>
<dbReference type="SUPFAM" id="SSF55144">
    <property type="entry name" value="LigT-like"/>
    <property type="match status" value="1"/>
</dbReference>
<dbReference type="Gene3D" id="3.90.1140.10">
    <property type="entry name" value="Cyclic phosphodiesterase"/>
    <property type="match status" value="1"/>
</dbReference>
<dbReference type="GO" id="GO:0016874">
    <property type="term" value="F:ligase activity"/>
    <property type="evidence" value="ECO:0007669"/>
    <property type="project" value="UniProtKB-KW"/>
</dbReference>
<reference evidence="2" key="3">
    <citation type="submission" date="2023-12" db="EMBL/GenBank/DDBJ databases">
        <authorList>
            <person name="Sun Q."/>
            <person name="Inoue M."/>
        </authorList>
    </citation>
    <scope>NUCLEOTIDE SEQUENCE</scope>
    <source>
        <strain evidence="2">JCM 10667</strain>
    </source>
</reference>
<evidence type="ECO:0000256" key="1">
    <source>
        <dbReference type="SAM" id="MobiDB-lite"/>
    </source>
</evidence>
<reference evidence="3 4" key="2">
    <citation type="submission" date="2020-08" db="EMBL/GenBank/DDBJ databases">
        <title>Sequencing the genomes of 1000 actinobacteria strains.</title>
        <authorList>
            <person name="Klenk H.-P."/>
        </authorList>
    </citation>
    <scope>NUCLEOTIDE SEQUENCE [LARGE SCALE GENOMIC DNA]</scope>
    <source>
        <strain evidence="3 4">DSM 44772</strain>
    </source>
</reference>
<keyword evidence="3" id="KW-0436">Ligase</keyword>